<dbReference type="EMBL" id="CP081495">
    <property type="protein sequence ID" value="UYW02543.1"/>
    <property type="molecule type" value="Genomic_DNA"/>
</dbReference>
<organism evidence="7 8">
    <name type="scientific">Flavobacterium agricola</name>
    <dbReference type="NCBI Taxonomy" id="2870839"/>
    <lineage>
        <taxon>Bacteria</taxon>
        <taxon>Pseudomonadati</taxon>
        <taxon>Bacteroidota</taxon>
        <taxon>Flavobacteriia</taxon>
        <taxon>Flavobacteriales</taxon>
        <taxon>Flavobacteriaceae</taxon>
        <taxon>Flavobacterium</taxon>
    </lineage>
</organism>
<comment type="subcellular location">
    <subcellularLocation>
        <location evidence="1">Endomembrane system</location>
        <topology evidence="1">Multi-pass membrane protein</topology>
    </subcellularLocation>
</comment>
<feature type="transmembrane region" description="Helical" evidence="6">
    <location>
        <begin position="198"/>
        <end position="217"/>
    </location>
</feature>
<protein>
    <submittedName>
        <fullName evidence="7">MFS transporter</fullName>
    </submittedName>
</protein>
<dbReference type="InterPro" id="IPR050495">
    <property type="entry name" value="ATG22/LtaA_families"/>
</dbReference>
<evidence type="ECO:0000256" key="6">
    <source>
        <dbReference type="SAM" id="Phobius"/>
    </source>
</evidence>
<dbReference type="Proteomes" id="UP001163328">
    <property type="component" value="Chromosome"/>
</dbReference>
<reference evidence="7" key="1">
    <citation type="submission" date="2021-08" db="EMBL/GenBank/DDBJ databases">
        <title>Flavobacterium sp. strain CC-SYL302.</title>
        <authorList>
            <person name="Lin S.-Y."/>
            <person name="Lee T.-H."/>
            <person name="Young C.-C."/>
        </authorList>
    </citation>
    <scope>NUCLEOTIDE SEQUENCE</scope>
    <source>
        <strain evidence="7">CC-SYL302</strain>
    </source>
</reference>
<feature type="transmembrane region" description="Helical" evidence="6">
    <location>
        <begin position="159"/>
        <end position="178"/>
    </location>
</feature>
<dbReference type="Gene3D" id="1.20.1250.20">
    <property type="entry name" value="MFS general substrate transporter like domains"/>
    <property type="match status" value="1"/>
</dbReference>
<name>A0ABY6M5C1_9FLAO</name>
<proteinExistence type="predicted"/>
<feature type="transmembrane region" description="Helical" evidence="6">
    <location>
        <begin position="325"/>
        <end position="343"/>
    </location>
</feature>
<feature type="transmembrane region" description="Helical" evidence="6">
    <location>
        <begin position="61"/>
        <end position="81"/>
    </location>
</feature>
<evidence type="ECO:0000256" key="3">
    <source>
        <dbReference type="ARBA" id="ARBA00022692"/>
    </source>
</evidence>
<dbReference type="PANTHER" id="PTHR23519:SF1">
    <property type="entry name" value="AUTOPHAGY-RELATED PROTEIN 22"/>
    <property type="match status" value="1"/>
</dbReference>
<dbReference type="Pfam" id="PF11700">
    <property type="entry name" value="ATG22"/>
    <property type="match status" value="1"/>
</dbReference>
<feature type="transmembrane region" description="Helical" evidence="6">
    <location>
        <begin position="387"/>
        <end position="406"/>
    </location>
</feature>
<dbReference type="InterPro" id="IPR036259">
    <property type="entry name" value="MFS_trans_sf"/>
</dbReference>
<feature type="transmembrane region" description="Helical" evidence="6">
    <location>
        <begin position="412"/>
        <end position="432"/>
    </location>
</feature>
<gene>
    <name evidence="7" type="ORF">K5I29_06635</name>
</gene>
<dbReference type="RefSeq" id="WP_264435111.1">
    <property type="nucleotide sequence ID" value="NZ_CP081495.1"/>
</dbReference>
<evidence type="ECO:0000256" key="1">
    <source>
        <dbReference type="ARBA" id="ARBA00004127"/>
    </source>
</evidence>
<dbReference type="PANTHER" id="PTHR23519">
    <property type="entry name" value="AUTOPHAGY-RELATED PROTEIN 22"/>
    <property type="match status" value="1"/>
</dbReference>
<feature type="transmembrane region" description="Helical" evidence="6">
    <location>
        <begin position="20"/>
        <end position="41"/>
    </location>
</feature>
<feature type="transmembrane region" description="Helical" evidence="6">
    <location>
        <begin position="257"/>
        <end position="278"/>
    </location>
</feature>
<keyword evidence="8" id="KW-1185">Reference proteome</keyword>
<feature type="transmembrane region" description="Helical" evidence="6">
    <location>
        <begin position="293"/>
        <end position="313"/>
    </location>
</feature>
<dbReference type="InterPro" id="IPR024671">
    <property type="entry name" value="Atg22-like"/>
</dbReference>
<keyword evidence="4 6" id="KW-1133">Transmembrane helix</keyword>
<evidence type="ECO:0000313" key="7">
    <source>
        <dbReference type="EMBL" id="UYW02543.1"/>
    </source>
</evidence>
<feature type="transmembrane region" description="Helical" evidence="6">
    <location>
        <begin position="93"/>
        <end position="112"/>
    </location>
</feature>
<keyword evidence="5 6" id="KW-0472">Membrane</keyword>
<dbReference type="SUPFAM" id="SSF103473">
    <property type="entry name" value="MFS general substrate transporter"/>
    <property type="match status" value="1"/>
</dbReference>
<sequence>MQNLPKGSKKLLNAWAFYDWANSVYSLVIASAIFPIFYGMLFSLHGSDYIDLNGITFKSTALISFVTAFAFLTVAILSPILSGIADFTGSKKGFMQFFCWFGALCTMGLYWFSLENIYFSLFLYYGGLIGFWGSLVFYNSYLPDIAFTEQQDAVSAKGYSMGYIGSVLLMLVNLVMVMKPDFFGIQEATPQLAAQKGMRIAFITVGVWWIVFAQYSFKYLPVFASKGKVTKNVVWSGVTELKKVWKSLQHTPVLKKYLVAFFVYSMAVQTVMLVATYFGEQEIAWANDEQKTVGLIVSILLIQIVAVVGAVLTAKLSAKVGNVKALIFINTIWLVICLVAYWVTLPVHFYITAAFVGLVMGGIQSLSRSTYSKFLPDTQDTTSFFSFYDVTEKVGIVIGMLIYGAIDQITGSMRNAIVFLMVFFAVGIYLLLRVKKWQKANNY</sequence>
<feature type="transmembrane region" description="Helical" evidence="6">
    <location>
        <begin position="349"/>
        <end position="366"/>
    </location>
</feature>
<keyword evidence="3 6" id="KW-0812">Transmembrane</keyword>
<evidence type="ECO:0000256" key="2">
    <source>
        <dbReference type="ARBA" id="ARBA00022448"/>
    </source>
</evidence>
<evidence type="ECO:0000256" key="5">
    <source>
        <dbReference type="ARBA" id="ARBA00023136"/>
    </source>
</evidence>
<feature type="transmembrane region" description="Helical" evidence="6">
    <location>
        <begin position="118"/>
        <end position="138"/>
    </location>
</feature>
<accession>A0ABY6M5C1</accession>
<evidence type="ECO:0000313" key="8">
    <source>
        <dbReference type="Proteomes" id="UP001163328"/>
    </source>
</evidence>
<keyword evidence="2" id="KW-0813">Transport</keyword>
<evidence type="ECO:0000256" key="4">
    <source>
        <dbReference type="ARBA" id="ARBA00022989"/>
    </source>
</evidence>